<reference evidence="5" key="2">
    <citation type="journal article" date="2024" name="Plant">
        <title>Genomic evolution and insights into agronomic trait innovations of Sesamum species.</title>
        <authorList>
            <person name="Miao H."/>
            <person name="Wang L."/>
            <person name="Qu L."/>
            <person name="Liu H."/>
            <person name="Sun Y."/>
            <person name="Le M."/>
            <person name="Wang Q."/>
            <person name="Wei S."/>
            <person name="Zheng Y."/>
            <person name="Lin W."/>
            <person name="Duan Y."/>
            <person name="Cao H."/>
            <person name="Xiong S."/>
            <person name="Wang X."/>
            <person name="Wei L."/>
            <person name="Li C."/>
            <person name="Ma Q."/>
            <person name="Ju M."/>
            <person name="Zhao R."/>
            <person name="Li G."/>
            <person name="Mu C."/>
            <person name="Tian Q."/>
            <person name="Mei H."/>
            <person name="Zhang T."/>
            <person name="Gao T."/>
            <person name="Zhang H."/>
        </authorList>
    </citation>
    <scope>NUCLEOTIDE SEQUENCE</scope>
    <source>
        <strain evidence="5">K16</strain>
    </source>
</reference>
<dbReference type="Proteomes" id="UP001289374">
    <property type="component" value="Unassembled WGS sequence"/>
</dbReference>
<keyword evidence="6" id="KW-1185">Reference proteome</keyword>
<dbReference type="Pfam" id="PF07727">
    <property type="entry name" value="RVT_2"/>
    <property type="match status" value="1"/>
</dbReference>
<keyword evidence="2" id="KW-0378">Hydrolase</keyword>
<dbReference type="PANTHER" id="PTHR42648">
    <property type="entry name" value="TRANSPOSASE, PUTATIVE-RELATED"/>
    <property type="match status" value="1"/>
</dbReference>
<dbReference type="PANTHER" id="PTHR42648:SF27">
    <property type="entry name" value="RNA-DIRECTED DNA POLYMERASE"/>
    <property type="match status" value="1"/>
</dbReference>
<dbReference type="GO" id="GO:0046872">
    <property type="term" value="F:metal ion binding"/>
    <property type="evidence" value="ECO:0007669"/>
    <property type="project" value="UniProtKB-KW"/>
</dbReference>
<dbReference type="EMBL" id="JACGWL010000001">
    <property type="protein sequence ID" value="KAK4411924.1"/>
    <property type="molecule type" value="Genomic_DNA"/>
</dbReference>
<gene>
    <name evidence="5" type="ORF">Sango_0265400</name>
</gene>
<dbReference type="GO" id="GO:0016787">
    <property type="term" value="F:hydrolase activity"/>
    <property type="evidence" value="ECO:0007669"/>
    <property type="project" value="UniProtKB-KW"/>
</dbReference>
<comment type="caution">
    <text evidence="5">The sequence shown here is derived from an EMBL/GenBank/DDBJ whole genome shotgun (WGS) entry which is preliminary data.</text>
</comment>
<dbReference type="InterPro" id="IPR025724">
    <property type="entry name" value="GAG-pre-integrase_dom"/>
</dbReference>
<dbReference type="InterPro" id="IPR013103">
    <property type="entry name" value="RVT_2"/>
</dbReference>
<feature type="domain" description="Reverse transcriptase Ty1/copia-type" evidence="3">
    <location>
        <begin position="258"/>
        <end position="370"/>
    </location>
</feature>
<dbReference type="Pfam" id="PF13976">
    <property type="entry name" value="gag_pre-integrs"/>
    <property type="match status" value="1"/>
</dbReference>
<proteinExistence type="predicted"/>
<feature type="domain" description="GAG-pre-integrase" evidence="4">
    <location>
        <begin position="97"/>
        <end position="141"/>
    </location>
</feature>
<evidence type="ECO:0000259" key="3">
    <source>
        <dbReference type="Pfam" id="PF07727"/>
    </source>
</evidence>
<dbReference type="AlphaFoldDB" id="A0AAE1XHL1"/>
<name>A0AAE1XHL1_9LAMI</name>
<evidence type="ECO:0000256" key="2">
    <source>
        <dbReference type="ARBA" id="ARBA00022801"/>
    </source>
</evidence>
<organism evidence="5 6">
    <name type="scientific">Sesamum angolense</name>
    <dbReference type="NCBI Taxonomy" id="2727404"/>
    <lineage>
        <taxon>Eukaryota</taxon>
        <taxon>Viridiplantae</taxon>
        <taxon>Streptophyta</taxon>
        <taxon>Embryophyta</taxon>
        <taxon>Tracheophyta</taxon>
        <taxon>Spermatophyta</taxon>
        <taxon>Magnoliopsida</taxon>
        <taxon>eudicotyledons</taxon>
        <taxon>Gunneridae</taxon>
        <taxon>Pentapetalae</taxon>
        <taxon>asterids</taxon>
        <taxon>lamiids</taxon>
        <taxon>Lamiales</taxon>
        <taxon>Pedaliaceae</taxon>
        <taxon>Sesamum</taxon>
    </lineage>
</organism>
<evidence type="ECO:0000313" key="5">
    <source>
        <dbReference type="EMBL" id="KAK4411924.1"/>
    </source>
</evidence>
<keyword evidence="1" id="KW-0479">Metal-binding</keyword>
<reference evidence="5" key="1">
    <citation type="submission" date="2020-06" db="EMBL/GenBank/DDBJ databases">
        <authorList>
            <person name="Li T."/>
            <person name="Hu X."/>
            <person name="Zhang T."/>
            <person name="Song X."/>
            <person name="Zhang H."/>
            <person name="Dai N."/>
            <person name="Sheng W."/>
            <person name="Hou X."/>
            <person name="Wei L."/>
        </authorList>
    </citation>
    <scope>NUCLEOTIDE SEQUENCE</scope>
    <source>
        <strain evidence="5">K16</strain>
        <tissue evidence="5">Leaf</tissue>
    </source>
</reference>
<evidence type="ECO:0000313" key="6">
    <source>
        <dbReference type="Proteomes" id="UP001289374"/>
    </source>
</evidence>
<dbReference type="InterPro" id="IPR039537">
    <property type="entry name" value="Retrotran_Ty1/copia-like"/>
</dbReference>
<evidence type="ECO:0000256" key="1">
    <source>
        <dbReference type="ARBA" id="ARBA00022723"/>
    </source>
</evidence>
<sequence length="456" mass="51956">MLVQYEAVTHKSGPTVLVGEASISKVKDKRARRWKRKKGKGKAIAVTASAAGAPTAPVGMGKGKEGRSNGAIIFNNLQVLERRKTLNKDEVILRPGDGKIWHTRLGHISKDRMRKLAGHKESKGRHLDNLPTCEYYLKRKMTKKPFVGQSVLANGLLDLIPTNVYGSLNTLIRGGYSYFITFIDNHSRYGYPMRHKSEAFGRFKEYRLEVRIKLAVRILGLTSQLDNDLRTYGEAISDIDSDKWFEAMRSEMDPMGSNQVWTLVDPPKGVKPIRCKWVYKHKLGADGEVIAFKARLVEKGYTQRPRINFEETYSPIAIAKSIWILLAIAAWYDFEKWQMDVKTAFLNSFIEEEIYMDKLESFTSVGEEQKDMSEAFYILWLKIYRDRSIRILGLTQSSYIEKSLENIQDGDLKLGLLPMRHGIKLSKNQSPKTNEELKRMSNTPYASAVGSIQYGV</sequence>
<protein>
    <submittedName>
        <fullName evidence="5">Retrovirus-related Pol polyprotein from transposon RE2</fullName>
    </submittedName>
</protein>
<accession>A0AAE1XHL1</accession>
<evidence type="ECO:0000259" key="4">
    <source>
        <dbReference type="Pfam" id="PF13976"/>
    </source>
</evidence>